<dbReference type="RefSeq" id="WP_140001042.1">
    <property type="nucleotide sequence ID" value="NZ_VFJE01000055.1"/>
</dbReference>
<reference evidence="1 2" key="1">
    <citation type="submission" date="2019-06" db="EMBL/GenBank/DDBJ databases">
        <title>Flavobacterium sp. MaA-Y11 from geoumgang.</title>
        <authorList>
            <person name="Jeong S."/>
        </authorList>
    </citation>
    <scope>NUCLEOTIDE SEQUENCE [LARGE SCALE GENOMIC DNA]</scope>
    <source>
        <strain evidence="1 2">MaA-Y11</strain>
    </source>
</reference>
<name>A0A501Q3G8_9FLAO</name>
<dbReference type="Proteomes" id="UP000319175">
    <property type="component" value="Unassembled WGS sequence"/>
</dbReference>
<gene>
    <name evidence="1" type="ORF">FJA49_11385</name>
</gene>
<evidence type="ECO:0000313" key="1">
    <source>
        <dbReference type="EMBL" id="TPD66882.1"/>
    </source>
</evidence>
<reference evidence="1 2" key="2">
    <citation type="submission" date="2019-06" db="EMBL/GenBank/DDBJ databases">
        <authorList>
            <person name="Seo Y."/>
        </authorList>
    </citation>
    <scope>NUCLEOTIDE SEQUENCE [LARGE SCALE GENOMIC DNA]</scope>
    <source>
        <strain evidence="1 2">MaA-Y11</strain>
    </source>
</reference>
<comment type="caution">
    <text evidence="1">The sequence shown here is derived from an EMBL/GenBank/DDBJ whole genome shotgun (WGS) entry which is preliminary data.</text>
</comment>
<organism evidence="1 2">
    <name type="scientific">Flavobacterium microcysteis</name>
    <dbReference type="NCBI Taxonomy" id="2596891"/>
    <lineage>
        <taxon>Bacteria</taxon>
        <taxon>Pseudomonadati</taxon>
        <taxon>Bacteroidota</taxon>
        <taxon>Flavobacteriia</taxon>
        <taxon>Flavobacteriales</taxon>
        <taxon>Flavobacteriaceae</taxon>
        <taxon>Flavobacterium</taxon>
    </lineage>
</organism>
<dbReference type="EMBL" id="VFJE01000055">
    <property type="protein sequence ID" value="TPD66882.1"/>
    <property type="molecule type" value="Genomic_DNA"/>
</dbReference>
<proteinExistence type="predicted"/>
<dbReference type="AlphaFoldDB" id="A0A501Q3G8"/>
<evidence type="ECO:0000313" key="2">
    <source>
        <dbReference type="Proteomes" id="UP000319175"/>
    </source>
</evidence>
<protein>
    <recommendedName>
        <fullName evidence="3">Nuclear transport factor 2 family protein</fullName>
    </recommendedName>
</protein>
<sequence length="146" mass="17071">MKTQIKDAEIFFKNYEKRFNATLKDEKIHLDATIASFADCFIESSPLGVICGKNDSEFKKRMSKGYEFYKKIGITSMDILSKEIVALNEYHTMAKIYWRTNYQKEGKVGKIEFEVIYFLHYKDKKHAIFAYITGDEEKALKDHGLV</sequence>
<dbReference type="OrthoDB" id="667202at2"/>
<accession>A0A501Q3G8</accession>
<keyword evidence="2" id="KW-1185">Reference proteome</keyword>
<evidence type="ECO:0008006" key="3">
    <source>
        <dbReference type="Google" id="ProtNLM"/>
    </source>
</evidence>